<evidence type="ECO:0000313" key="3">
    <source>
        <dbReference type="Proteomes" id="UP000007471"/>
    </source>
</evidence>
<evidence type="ECO:0000259" key="1">
    <source>
        <dbReference type="SMART" id="SM00382"/>
    </source>
</evidence>
<organism evidence="2 3">
    <name type="scientific">Mesorhizobium ciceri biovar biserrulae (strain HAMBI 2942 / LMG 23838 / WSM1271)</name>
    <dbReference type="NCBI Taxonomy" id="765698"/>
    <lineage>
        <taxon>Bacteria</taxon>
        <taxon>Pseudomonadati</taxon>
        <taxon>Pseudomonadota</taxon>
        <taxon>Alphaproteobacteria</taxon>
        <taxon>Hyphomicrobiales</taxon>
        <taxon>Phyllobacteriaceae</taxon>
        <taxon>Mesorhizobium</taxon>
    </lineage>
</organism>
<dbReference type="OrthoDB" id="9816422at2"/>
<dbReference type="Gene3D" id="3.40.50.300">
    <property type="entry name" value="P-loop containing nucleotide triphosphate hydrolases"/>
    <property type="match status" value="2"/>
</dbReference>
<evidence type="ECO:0000313" key="2">
    <source>
        <dbReference type="EMBL" id="ADV14616.1"/>
    </source>
</evidence>
<dbReference type="InterPro" id="IPR003593">
    <property type="entry name" value="AAA+_ATPase"/>
</dbReference>
<gene>
    <name evidence="2" type="ordered locus">Mesci_5519</name>
</gene>
<sequence>MLNLSEYRGKADRLADHLPWAALVAPGIVLNKDGSFQRSFGFRGPDLESATEAELIGICARANNALRRLGSGWALFFEAERIEALGYPSSRFPDAASWLVDEERRAAFQGKVAHYESRYHLTLTFMPPPDSQARAQSALVDSHHSGGEREWRQELTRFRDETGRVLDLLSGFMPEIRALDDAETLTYLHGTISTRRHPVAAPETPIYLDGILVDAPLTGGLEPMLGNHHLRTLTILGFPNVTRPGILDALNHQDFPYRWMTRFIPLDKTEATRTLTRLRRQWFAKRKSIVAILREVVTSEPVPLVDTDAENKALDADAALQALGGDHVGFGYLTTTVTVWDEDHQAAAGKLRAVERVVNGLGFATIREGVNAVEAWLGSLPGHVYANVRQPLVHTLNLAHLMPLSSVWAGPAANEHLAKVTQAEAPPLLFASTSGSTPFRLSTHVDDVGHMLIVGPTGAGKSVLVALFALQFRRYAGAQVYVFDKGNSARAAILAMGGEHHALRAHGALAFQPLRKIDDPAIRSWAAEWIAGLIAHENVTVTPEAKEAIWSALTSLATAPAQERTLTGLSVLLQSNALKSALMPYTLDGPFGRLLDADDDRLALSDVQCFETEELMHSQGAVLPVLTYLFHRLEARFDGRPTLLMLDEAWLYLDNPLFAGRIREWLKVLRKKNVSVIFATQSLADVAGSAIAPAIIESCPQRIFLPNDRAVEPQAREAYERFGLNERQIELVARATPKRQYYLQSRRGNRLFQLGLGPIALALCGASDPASQTQIDRILSEHGQDGFAFHFVNARGLYWAAELLRQFPQPDME</sequence>
<dbReference type="CDD" id="cd01127">
    <property type="entry name" value="TrwB_TraG_TraD_VirD4"/>
    <property type="match status" value="1"/>
</dbReference>
<dbReference type="SMART" id="SM00382">
    <property type="entry name" value="AAA"/>
    <property type="match status" value="1"/>
</dbReference>
<dbReference type="InterPro" id="IPR051162">
    <property type="entry name" value="T4SS_component"/>
</dbReference>
<proteinExistence type="predicted"/>
<dbReference type="Proteomes" id="UP000007471">
    <property type="component" value="Chromosome"/>
</dbReference>
<reference evidence="3" key="1">
    <citation type="submission" date="2011-01" db="EMBL/GenBank/DDBJ databases">
        <title>Complete sequence of chromosome of Mesorhizobium ciceri bv. biserrulae WSM1271.</title>
        <authorList>
            <person name="Lucas S."/>
            <person name="Copeland A."/>
            <person name="Lapidus A."/>
            <person name="Cheng J.-F."/>
            <person name="Goodwin L."/>
            <person name="Pitluck S."/>
            <person name="Teshima H."/>
            <person name="Detter J.C."/>
            <person name="Han C."/>
            <person name="Tapia R."/>
            <person name="Land M."/>
            <person name="Hauser L."/>
            <person name="Kyrpides N."/>
            <person name="Ivanova N."/>
            <person name="Nandasena K."/>
            <person name="Reeve W.G."/>
            <person name="Howieson J.G."/>
            <person name="O'Hara G."/>
            <person name="Tiwari R.P."/>
            <person name="Woyke T."/>
        </authorList>
    </citation>
    <scope>NUCLEOTIDE SEQUENCE [LARGE SCALE GENOMIC DNA]</scope>
    <source>
        <strain evidence="3">HAMBI 2942 / LMG 23838 / WSM1271</strain>
    </source>
</reference>
<dbReference type="HOGENOM" id="CLU_008341_1_0_5"/>
<dbReference type="eggNOG" id="COG3451">
    <property type="taxonomic scope" value="Bacteria"/>
</dbReference>
<feature type="domain" description="AAA+ ATPase" evidence="1">
    <location>
        <begin position="447"/>
        <end position="709"/>
    </location>
</feature>
<dbReference type="PANTHER" id="PTHR30121">
    <property type="entry name" value="UNCHARACTERIZED PROTEIN YJGR-RELATED"/>
    <property type="match status" value="1"/>
</dbReference>
<accession>E8TFF3</accession>
<dbReference type="KEGG" id="mci:Mesci_5519"/>
<dbReference type="NCBIfam" id="NF010447">
    <property type="entry name" value="PRK13873.1"/>
    <property type="match status" value="1"/>
</dbReference>
<dbReference type="GeneID" id="90992849"/>
<dbReference type="SUPFAM" id="SSF52540">
    <property type="entry name" value="P-loop containing nucleoside triphosphate hydrolases"/>
    <property type="match status" value="1"/>
</dbReference>
<protein>
    <submittedName>
        <fullName evidence="2">CagE, TrbE, VirB component of type IV transporter system, conserved region</fullName>
    </submittedName>
</protein>
<dbReference type="AlphaFoldDB" id="E8TFF3"/>
<dbReference type="PATRIC" id="fig|765698.3.peg.6052"/>
<dbReference type="PANTHER" id="PTHR30121:SF12">
    <property type="entry name" value="TYPE IV SECRETION SYSTEM PROTEIN CAGE"/>
    <property type="match status" value="1"/>
</dbReference>
<dbReference type="EMBL" id="CP002447">
    <property type="protein sequence ID" value="ADV14616.1"/>
    <property type="molecule type" value="Genomic_DNA"/>
</dbReference>
<dbReference type="InterPro" id="IPR027417">
    <property type="entry name" value="P-loop_NTPase"/>
</dbReference>
<dbReference type="STRING" id="765698.Mesci_5519"/>
<name>E8TFF3_MESCW</name>
<dbReference type="RefSeq" id="WP_013533267.1">
    <property type="nucleotide sequence ID" value="NC_014923.1"/>
</dbReference>